<dbReference type="AlphaFoldDB" id="T1AV04"/>
<name>T1AV04_9ZZZZ</name>
<feature type="domain" description="Glycoside-hydrolase family GH114 TIM-barrel" evidence="1">
    <location>
        <begin position="9"/>
        <end position="172"/>
    </location>
</feature>
<dbReference type="PANTHER" id="PTHR35273">
    <property type="entry name" value="ALPHA-1,4 POLYGALACTOSAMINIDASE, PUTATIVE (AFU_ORTHOLOGUE AFUA_3G07890)-RELATED"/>
    <property type="match status" value="1"/>
</dbReference>
<dbReference type="Pfam" id="PF03537">
    <property type="entry name" value="Glyco_hydro_114"/>
    <property type="match status" value="1"/>
</dbReference>
<dbReference type="EMBL" id="AUZZ01002187">
    <property type="protein sequence ID" value="EQD61347.1"/>
    <property type="molecule type" value="Genomic_DNA"/>
</dbReference>
<dbReference type="PANTHER" id="PTHR35273:SF2">
    <property type="entry name" value="ALPHA-GALACTOSIDASE"/>
    <property type="match status" value="1"/>
</dbReference>
<protein>
    <submittedName>
        <fullName evidence="2">Endo alpha-1,4 polygalactosaminidase</fullName>
    </submittedName>
</protein>
<evidence type="ECO:0000259" key="1">
    <source>
        <dbReference type="Pfam" id="PF03537"/>
    </source>
</evidence>
<gene>
    <name evidence="2" type="ORF">B2A_03261</name>
</gene>
<dbReference type="InterPro" id="IPR013785">
    <property type="entry name" value="Aldolase_TIM"/>
</dbReference>
<comment type="caution">
    <text evidence="2">The sequence shown here is derived from an EMBL/GenBank/DDBJ whole genome shotgun (WGS) entry which is preliminary data.</text>
</comment>
<feature type="non-terminal residue" evidence="2">
    <location>
        <position position="172"/>
    </location>
</feature>
<dbReference type="Gene3D" id="3.20.20.70">
    <property type="entry name" value="Aldolase class I"/>
    <property type="match status" value="1"/>
</dbReference>
<evidence type="ECO:0000313" key="2">
    <source>
        <dbReference type="EMBL" id="EQD61347.1"/>
    </source>
</evidence>
<reference evidence="2" key="2">
    <citation type="journal article" date="2014" name="ISME J.">
        <title>Microbial stratification in low pH oxic and suboxic macroscopic growths along an acid mine drainage.</title>
        <authorList>
            <person name="Mendez-Garcia C."/>
            <person name="Mesa V."/>
            <person name="Sprenger R.R."/>
            <person name="Richter M."/>
            <person name="Diez M.S."/>
            <person name="Solano J."/>
            <person name="Bargiela R."/>
            <person name="Golyshina O.V."/>
            <person name="Manteca A."/>
            <person name="Ramos J.L."/>
            <person name="Gallego J.R."/>
            <person name="Llorente I."/>
            <person name="Martins Dos Santos V.A."/>
            <person name="Jensen O.N."/>
            <person name="Pelaez A.I."/>
            <person name="Sanchez J."/>
            <person name="Ferrer M."/>
        </authorList>
    </citation>
    <scope>NUCLEOTIDE SEQUENCE</scope>
</reference>
<feature type="non-terminal residue" evidence="2">
    <location>
        <position position="1"/>
    </location>
</feature>
<reference evidence="2" key="1">
    <citation type="submission" date="2013-08" db="EMBL/GenBank/DDBJ databases">
        <authorList>
            <person name="Mendez C."/>
            <person name="Richter M."/>
            <person name="Ferrer M."/>
            <person name="Sanchez J."/>
        </authorList>
    </citation>
    <scope>NUCLEOTIDE SEQUENCE</scope>
</reference>
<accession>T1AV04</accession>
<dbReference type="InterPro" id="IPR017853">
    <property type="entry name" value="GH"/>
</dbReference>
<proteinExistence type="predicted"/>
<dbReference type="SUPFAM" id="SSF51445">
    <property type="entry name" value="(Trans)glycosidases"/>
    <property type="match status" value="1"/>
</dbReference>
<sequence>GAPGCVKPRVYDIDLYVGSSVSGRNDVPNRRAVAAIHAAGAFAVCYVDAGTWESWRPDARRFPASVLGRPNGWPGERWLDIRRLNVLLPIMMARARGCARAGFNAIDWDNVDGYQNRTGFPLTAPEQLRYNLALAKIAHQLGLAAGLKNDYGQVAALAGTFDFGVDEQCSYY</sequence>
<organism evidence="2">
    <name type="scientific">mine drainage metagenome</name>
    <dbReference type="NCBI Taxonomy" id="410659"/>
    <lineage>
        <taxon>unclassified sequences</taxon>
        <taxon>metagenomes</taxon>
        <taxon>ecological metagenomes</taxon>
    </lineage>
</organism>
<dbReference type="InterPro" id="IPR004352">
    <property type="entry name" value="GH114_TIM-barrel"/>
</dbReference>